<sequence>MESILTSIKKMLGIREDYESFDADIIMHINSVFMILSQLGVGPPDGFSIKDKSVTWDEYLPDSDEEKLSAVKSYMGQKVRMLFDPPTSSIVLECMNRITNELEWRLMTQAEMEDK</sequence>
<protein>
    <submittedName>
        <fullName evidence="1">Uncharacterized protein</fullName>
    </submittedName>
</protein>
<organism evidence="1 2">
    <name type="scientific">Marvinbryantia formatexigens DSM 14469</name>
    <dbReference type="NCBI Taxonomy" id="478749"/>
    <lineage>
        <taxon>Bacteria</taxon>
        <taxon>Bacillati</taxon>
        <taxon>Bacillota</taxon>
        <taxon>Clostridia</taxon>
        <taxon>Lachnospirales</taxon>
        <taxon>Lachnospiraceae</taxon>
        <taxon>Marvinbryantia</taxon>
    </lineage>
</organism>
<dbReference type="InterPro" id="IPR056951">
    <property type="entry name" value="Phage_connect_2"/>
</dbReference>
<dbReference type="AlphaFoldDB" id="C6LIP8"/>
<accession>C6LIP8</accession>
<dbReference type="RefSeq" id="WP_006863297.1">
    <property type="nucleotide sequence ID" value="NZ_ACCL02000018.1"/>
</dbReference>
<evidence type="ECO:0000313" key="2">
    <source>
        <dbReference type="Proteomes" id="UP000005561"/>
    </source>
</evidence>
<dbReference type="STRING" id="168384.SAMN05660368_02963"/>
<evidence type="ECO:0000313" key="1">
    <source>
        <dbReference type="EMBL" id="EET59437.1"/>
    </source>
</evidence>
<dbReference type="Pfam" id="PF24829">
    <property type="entry name" value="Phage_connect_2"/>
    <property type="match status" value="1"/>
</dbReference>
<keyword evidence="2" id="KW-1185">Reference proteome</keyword>
<dbReference type="OrthoDB" id="1853060at2"/>
<dbReference type="Proteomes" id="UP000005561">
    <property type="component" value="Unassembled WGS sequence"/>
</dbReference>
<name>C6LIP8_9FIRM</name>
<dbReference type="EMBL" id="ACCL02000018">
    <property type="protein sequence ID" value="EET59437.1"/>
    <property type="molecule type" value="Genomic_DNA"/>
</dbReference>
<gene>
    <name evidence="1" type="ORF">BRYFOR_08528</name>
</gene>
<comment type="caution">
    <text evidence="1">The sequence shown here is derived from an EMBL/GenBank/DDBJ whole genome shotgun (WGS) entry which is preliminary data.</text>
</comment>
<proteinExistence type="predicted"/>
<dbReference type="eggNOG" id="ENOG5032U8X">
    <property type="taxonomic scope" value="Bacteria"/>
</dbReference>
<reference evidence="1" key="1">
    <citation type="submission" date="2009-07" db="EMBL/GenBank/DDBJ databases">
        <authorList>
            <person name="Weinstock G."/>
            <person name="Sodergren E."/>
            <person name="Clifton S."/>
            <person name="Fulton L."/>
            <person name="Fulton B."/>
            <person name="Courtney L."/>
            <person name="Fronick C."/>
            <person name="Harrison M."/>
            <person name="Strong C."/>
            <person name="Farmer C."/>
            <person name="Delahaunty K."/>
            <person name="Markovic C."/>
            <person name="Hall O."/>
            <person name="Minx P."/>
            <person name="Tomlinson C."/>
            <person name="Mitreva M."/>
            <person name="Nelson J."/>
            <person name="Hou S."/>
            <person name="Wollam A."/>
            <person name="Pepin K.H."/>
            <person name="Johnson M."/>
            <person name="Bhonagiri V."/>
            <person name="Nash W.E."/>
            <person name="Warren W."/>
            <person name="Chinwalla A."/>
            <person name="Mardis E.R."/>
            <person name="Wilson R.K."/>
        </authorList>
    </citation>
    <scope>NUCLEOTIDE SEQUENCE [LARGE SCALE GENOMIC DNA]</scope>
    <source>
        <strain evidence="1">DSM 14469</strain>
    </source>
</reference>